<evidence type="ECO:0000313" key="2">
    <source>
        <dbReference type="Proteomes" id="UP000321574"/>
    </source>
</evidence>
<dbReference type="RefSeq" id="WP_147665724.1">
    <property type="nucleotide sequence ID" value="NZ_VDUW01000001.1"/>
</dbReference>
<dbReference type="AlphaFoldDB" id="A0A5C8P3G4"/>
<evidence type="ECO:0008006" key="3">
    <source>
        <dbReference type="Google" id="ProtNLM"/>
    </source>
</evidence>
<proteinExistence type="predicted"/>
<accession>A0A5C8P3G4</accession>
<protein>
    <recommendedName>
        <fullName evidence="3">LysM domain-containing protein</fullName>
    </recommendedName>
</protein>
<evidence type="ECO:0000313" key="1">
    <source>
        <dbReference type="EMBL" id="TXL67988.1"/>
    </source>
</evidence>
<reference evidence="1 2" key="1">
    <citation type="submission" date="2019-06" db="EMBL/GenBank/DDBJ databases">
        <title>Cerasibacillus sp. nov., isolated from maize field.</title>
        <authorList>
            <person name="Lin S.-Y."/>
            <person name="Tsai C.-F."/>
            <person name="Young C.-C."/>
        </authorList>
    </citation>
    <scope>NUCLEOTIDE SEQUENCE [LARGE SCALE GENOMIC DNA]</scope>
    <source>
        <strain evidence="1 2">CC-CFT480</strain>
    </source>
</reference>
<organism evidence="1 2">
    <name type="scientific">Cerasibacillus terrae</name>
    <dbReference type="NCBI Taxonomy" id="2498845"/>
    <lineage>
        <taxon>Bacteria</taxon>
        <taxon>Bacillati</taxon>
        <taxon>Bacillota</taxon>
        <taxon>Bacilli</taxon>
        <taxon>Bacillales</taxon>
        <taxon>Bacillaceae</taxon>
        <taxon>Cerasibacillus</taxon>
    </lineage>
</organism>
<dbReference type="Proteomes" id="UP000321574">
    <property type="component" value="Unassembled WGS sequence"/>
</dbReference>
<keyword evidence="2" id="KW-1185">Reference proteome</keyword>
<sequence length="109" mass="12902">MGLLKRLTLYGIIILLLISIYKDIAIDEAFPMYEDEIIQTNKDFHVLKREIHHGDTVLSILEEINDIKQLEQINIEQMISDFKMLNQNINPYQLQQGKYYLFPKYLNNG</sequence>
<gene>
    <name evidence="1" type="ORF">FHP05_02935</name>
</gene>
<dbReference type="OrthoDB" id="2691912at2"/>
<dbReference type="EMBL" id="VDUW01000001">
    <property type="protein sequence ID" value="TXL67988.1"/>
    <property type="molecule type" value="Genomic_DNA"/>
</dbReference>
<comment type="caution">
    <text evidence="1">The sequence shown here is derived from an EMBL/GenBank/DDBJ whole genome shotgun (WGS) entry which is preliminary data.</text>
</comment>
<name>A0A5C8P3G4_9BACI</name>